<name>A0A229UJE6_9BACL</name>
<keyword evidence="4 8" id="KW-0378">Hydrolase</keyword>
<dbReference type="GO" id="GO:0004527">
    <property type="term" value="F:exonuclease activity"/>
    <property type="evidence" value="ECO:0007669"/>
    <property type="project" value="UniProtKB-KW"/>
</dbReference>
<dbReference type="InterPro" id="IPR001130">
    <property type="entry name" value="TatD-like"/>
</dbReference>
<feature type="binding site" evidence="7">
    <location>
        <position position="96"/>
    </location>
    <ligand>
        <name>a divalent metal cation</name>
        <dbReference type="ChEBI" id="CHEBI:60240"/>
        <label>1</label>
    </ligand>
</feature>
<dbReference type="FunFam" id="3.20.20.140:FF:000018">
    <property type="entry name" value="3'-5' ssDNA/RNA exonuclease TatD"/>
    <property type="match status" value="1"/>
</dbReference>
<keyword evidence="5" id="KW-0269">Exonuclease</keyword>
<feature type="binding site" evidence="7">
    <location>
        <position position="208"/>
    </location>
    <ligand>
        <name>a divalent metal cation</name>
        <dbReference type="ChEBI" id="CHEBI:60240"/>
        <label>1</label>
    </ligand>
</feature>
<dbReference type="Gene3D" id="3.20.20.140">
    <property type="entry name" value="Metal-dependent hydrolases"/>
    <property type="match status" value="1"/>
</dbReference>
<keyword evidence="6" id="KW-0460">Magnesium</keyword>
<evidence type="ECO:0000256" key="5">
    <source>
        <dbReference type="ARBA" id="ARBA00022839"/>
    </source>
</evidence>
<dbReference type="AlphaFoldDB" id="A0A229UJE6"/>
<dbReference type="InterPro" id="IPR032466">
    <property type="entry name" value="Metal_Hydrolase"/>
</dbReference>
<evidence type="ECO:0000313" key="8">
    <source>
        <dbReference type="EMBL" id="OXM83510.1"/>
    </source>
</evidence>
<sequence length="268" mass="30042">MNDQIIDIGVNLTHRSFASDRDDVVARAQAAGVAPMIMTGTSIRNSEEAARYAERFPGVLYSTAGIHPHDARSCGPDTPAKLRKLAALPQVVAIGECGLDYNRDFSPRDVQRRWFEEQVKLACELELPLFLHEREAHYDFVKVLKPYLPRIRRAVVHCFTGSAQELQLYLNMGFYIGITGWICDERRGKHLREMVKRIPTDRLMLETDAPFLTPRDLEPKPKDGRNEPAFLPHIVNAVAGCLGKTPEEVAAAATETAKSFFGLADRKV</sequence>
<dbReference type="Pfam" id="PF01026">
    <property type="entry name" value="TatD_DNase"/>
    <property type="match status" value="1"/>
</dbReference>
<keyword evidence="9" id="KW-1185">Reference proteome</keyword>
<evidence type="ECO:0000256" key="6">
    <source>
        <dbReference type="ARBA" id="ARBA00022842"/>
    </source>
</evidence>
<dbReference type="EMBL" id="NMQW01000045">
    <property type="protein sequence ID" value="OXM83510.1"/>
    <property type="molecule type" value="Genomic_DNA"/>
</dbReference>
<keyword evidence="1" id="KW-0963">Cytoplasm</keyword>
<dbReference type="SUPFAM" id="SSF51556">
    <property type="entry name" value="Metallo-dependent hydrolases"/>
    <property type="match status" value="1"/>
</dbReference>
<protein>
    <submittedName>
        <fullName evidence="8">Hydrolase TatD</fullName>
    </submittedName>
</protein>
<organism evidence="8 9">
    <name type="scientific">Paenibacillus rigui</name>
    <dbReference type="NCBI Taxonomy" id="554312"/>
    <lineage>
        <taxon>Bacteria</taxon>
        <taxon>Bacillati</taxon>
        <taxon>Bacillota</taxon>
        <taxon>Bacilli</taxon>
        <taxon>Bacillales</taxon>
        <taxon>Paenibacillaceae</taxon>
        <taxon>Paenibacillus</taxon>
    </lineage>
</organism>
<accession>A0A229UJE6</accession>
<dbReference type="PANTHER" id="PTHR10060">
    <property type="entry name" value="TATD FAMILY DEOXYRIBONUCLEASE"/>
    <property type="match status" value="1"/>
</dbReference>
<dbReference type="PIRSF" id="PIRSF005902">
    <property type="entry name" value="DNase_TatD"/>
    <property type="match status" value="1"/>
</dbReference>
<dbReference type="GO" id="GO:0046872">
    <property type="term" value="F:metal ion binding"/>
    <property type="evidence" value="ECO:0007669"/>
    <property type="project" value="UniProtKB-KW"/>
</dbReference>
<dbReference type="RefSeq" id="WP_094017652.1">
    <property type="nucleotide sequence ID" value="NZ_NMQW01000045.1"/>
</dbReference>
<proteinExistence type="predicted"/>
<dbReference type="CDD" id="cd01310">
    <property type="entry name" value="TatD_DNAse"/>
    <property type="match status" value="1"/>
</dbReference>
<dbReference type="InterPro" id="IPR050891">
    <property type="entry name" value="TatD-type_Hydrolase"/>
</dbReference>
<dbReference type="OrthoDB" id="9810005at2"/>
<dbReference type="Proteomes" id="UP000215509">
    <property type="component" value="Unassembled WGS sequence"/>
</dbReference>
<evidence type="ECO:0000256" key="2">
    <source>
        <dbReference type="ARBA" id="ARBA00022722"/>
    </source>
</evidence>
<evidence type="ECO:0000256" key="7">
    <source>
        <dbReference type="PIRSR" id="PIRSR005902-1"/>
    </source>
</evidence>
<evidence type="ECO:0000256" key="1">
    <source>
        <dbReference type="ARBA" id="ARBA00022490"/>
    </source>
</evidence>
<reference evidence="8 9" key="1">
    <citation type="submission" date="2017-07" db="EMBL/GenBank/DDBJ databases">
        <title>Genome sequencing and assembly of Paenibacillus rigui.</title>
        <authorList>
            <person name="Mayilraj S."/>
        </authorList>
    </citation>
    <scope>NUCLEOTIDE SEQUENCE [LARGE SCALE GENOMIC DNA]</scope>
    <source>
        <strain evidence="8 9">JCM 16352</strain>
    </source>
</reference>
<dbReference type="PANTHER" id="PTHR10060:SF15">
    <property type="entry name" value="DEOXYRIBONUCLEASE TATDN1"/>
    <property type="match status" value="1"/>
</dbReference>
<keyword evidence="3 7" id="KW-0479">Metal-binding</keyword>
<feature type="binding site" evidence="7">
    <location>
        <position position="132"/>
    </location>
    <ligand>
        <name>a divalent metal cation</name>
        <dbReference type="ChEBI" id="CHEBI:60240"/>
        <label>2</label>
    </ligand>
</feature>
<evidence type="ECO:0000256" key="3">
    <source>
        <dbReference type="ARBA" id="ARBA00022723"/>
    </source>
</evidence>
<feature type="binding site" evidence="7">
    <location>
        <position position="157"/>
    </location>
    <ligand>
        <name>a divalent metal cation</name>
        <dbReference type="ChEBI" id="CHEBI:60240"/>
        <label>2</label>
    </ligand>
</feature>
<evidence type="ECO:0000313" key="9">
    <source>
        <dbReference type="Proteomes" id="UP000215509"/>
    </source>
</evidence>
<comment type="caution">
    <text evidence="8">The sequence shown here is derived from an EMBL/GenBank/DDBJ whole genome shotgun (WGS) entry which is preliminary data.</text>
</comment>
<evidence type="ECO:0000256" key="4">
    <source>
        <dbReference type="ARBA" id="ARBA00022801"/>
    </source>
</evidence>
<gene>
    <name evidence="8" type="ORF">CF651_25275</name>
</gene>
<keyword evidence="2" id="KW-0540">Nuclease</keyword>